<dbReference type="InterPro" id="IPR051560">
    <property type="entry name" value="MAM_domain-containing"/>
</dbReference>
<accession>A0A8B6F9L8</accession>
<dbReference type="PANTHER" id="PTHR23282">
    <property type="entry name" value="APICAL ENDOSOMAL GLYCOPROTEIN PRECURSOR"/>
    <property type="match status" value="1"/>
</dbReference>
<organism evidence="3 4">
    <name type="scientific">Mytilus galloprovincialis</name>
    <name type="common">Mediterranean mussel</name>
    <dbReference type="NCBI Taxonomy" id="29158"/>
    <lineage>
        <taxon>Eukaryota</taxon>
        <taxon>Metazoa</taxon>
        <taxon>Spiralia</taxon>
        <taxon>Lophotrochozoa</taxon>
        <taxon>Mollusca</taxon>
        <taxon>Bivalvia</taxon>
        <taxon>Autobranchia</taxon>
        <taxon>Pteriomorphia</taxon>
        <taxon>Mytilida</taxon>
        <taxon>Mytiloidea</taxon>
        <taxon>Mytilidae</taxon>
        <taxon>Mytilinae</taxon>
        <taxon>Mytilus</taxon>
    </lineage>
</organism>
<dbReference type="InterPro" id="IPR013320">
    <property type="entry name" value="ConA-like_dom_sf"/>
</dbReference>
<dbReference type="AlphaFoldDB" id="A0A8B6F9L8"/>
<dbReference type="PROSITE" id="PS50060">
    <property type="entry name" value="MAM_2"/>
    <property type="match status" value="1"/>
</dbReference>
<dbReference type="InterPro" id="IPR000998">
    <property type="entry name" value="MAM_dom"/>
</dbReference>
<evidence type="ECO:0000256" key="1">
    <source>
        <dbReference type="SAM" id="SignalP"/>
    </source>
</evidence>
<feature type="signal peptide" evidence="1">
    <location>
        <begin position="1"/>
        <end position="18"/>
    </location>
</feature>
<proteinExistence type="predicted"/>
<dbReference type="EMBL" id="UYJE01006379">
    <property type="protein sequence ID" value="VDI45571.1"/>
    <property type="molecule type" value="Genomic_DNA"/>
</dbReference>
<keyword evidence="4" id="KW-1185">Reference proteome</keyword>
<reference evidence="3" key="1">
    <citation type="submission" date="2018-11" db="EMBL/GenBank/DDBJ databases">
        <authorList>
            <person name="Alioto T."/>
            <person name="Alioto T."/>
        </authorList>
    </citation>
    <scope>NUCLEOTIDE SEQUENCE</scope>
</reference>
<dbReference type="SMART" id="SM00137">
    <property type="entry name" value="MAM"/>
    <property type="match status" value="1"/>
</dbReference>
<dbReference type="OrthoDB" id="412155at2759"/>
<keyword evidence="1" id="KW-0732">Signal</keyword>
<evidence type="ECO:0000313" key="4">
    <source>
        <dbReference type="Proteomes" id="UP000596742"/>
    </source>
</evidence>
<dbReference type="Proteomes" id="UP000596742">
    <property type="component" value="Unassembled WGS sequence"/>
</dbReference>
<dbReference type="CDD" id="cd06263">
    <property type="entry name" value="MAM"/>
    <property type="match status" value="1"/>
</dbReference>
<dbReference type="GO" id="GO:0016020">
    <property type="term" value="C:membrane"/>
    <property type="evidence" value="ECO:0007669"/>
    <property type="project" value="InterPro"/>
</dbReference>
<dbReference type="Gene3D" id="2.60.120.200">
    <property type="match status" value="1"/>
</dbReference>
<sequence length="314" mass="35359">MYSILHLLFHSIPVVISACSVKLDLTGGYFQKDKILNKIPMLDICNIGPKKCVKECMVHYGCYAVNYDGKNLHCELLNDAGPYYDLSYREGMRFSKINGGWMQDKNSCWPNPCTGRTKCETTYNNQYICLPYDLETHTDRFSCGFETDTTTCVFQDSKLDDFDWTRHQGNTPSGTTGPYNAAEGLYYIYTEASSPREFGDKAVLTTEATALQAITWCLSFNYHMKRDPGKLEVFAGDKSSTLTSIWVKTGVQPNQDQWKTAIIDIPKSCNTVINIEGVRGLTYDGDIAIDNLTLNAGACSMYNFILLIKLIVRI</sequence>
<gene>
    <name evidence="3" type="ORF">MGAL_10B090202</name>
</gene>
<dbReference type="PANTHER" id="PTHR23282:SF101">
    <property type="entry name" value="MAM DOMAIN-CONTAINING PROTEIN"/>
    <property type="match status" value="1"/>
</dbReference>
<feature type="domain" description="MAM" evidence="2">
    <location>
        <begin position="141"/>
        <end position="301"/>
    </location>
</feature>
<protein>
    <recommendedName>
        <fullName evidence="2">MAM domain-containing protein</fullName>
    </recommendedName>
</protein>
<name>A0A8B6F9L8_MYTGA</name>
<comment type="caution">
    <text evidence="3">The sequence shown here is derived from an EMBL/GenBank/DDBJ whole genome shotgun (WGS) entry which is preliminary data.</text>
</comment>
<dbReference type="Pfam" id="PF00629">
    <property type="entry name" value="MAM"/>
    <property type="match status" value="1"/>
</dbReference>
<feature type="chain" id="PRO_5032350148" description="MAM domain-containing protein" evidence="1">
    <location>
        <begin position="19"/>
        <end position="314"/>
    </location>
</feature>
<dbReference type="SUPFAM" id="SSF49899">
    <property type="entry name" value="Concanavalin A-like lectins/glucanases"/>
    <property type="match status" value="1"/>
</dbReference>
<evidence type="ECO:0000313" key="3">
    <source>
        <dbReference type="EMBL" id="VDI45571.1"/>
    </source>
</evidence>
<evidence type="ECO:0000259" key="2">
    <source>
        <dbReference type="PROSITE" id="PS50060"/>
    </source>
</evidence>